<evidence type="ECO:0000313" key="11">
    <source>
        <dbReference type="Proteomes" id="UP000319322"/>
    </source>
</evidence>
<dbReference type="GO" id="GO:0009073">
    <property type="term" value="P:aromatic amino acid family biosynthetic process"/>
    <property type="evidence" value="ECO:0007669"/>
    <property type="project" value="UniProtKB-KW"/>
</dbReference>
<dbReference type="OrthoDB" id="9792692at2"/>
<gene>
    <name evidence="8" type="primary">aroE</name>
    <name evidence="10" type="ORF">FNE76_00830</name>
</gene>
<name>A0A553V3J7_9HELI</name>
<keyword evidence="5 8" id="KW-0560">Oxidoreductase</keyword>
<feature type="binding site" evidence="8">
    <location>
        <position position="103"/>
    </location>
    <ligand>
        <name>shikimate</name>
        <dbReference type="ChEBI" id="CHEBI:36208"/>
    </ligand>
</feature>
<dbReference type="RefSeq" id="WP_120948131.1">
    <property type="nucleotide sequence ID" value="NZ_QXQP01000003.1"/>
</dbReference>
<evidence type="ECO:0000256" key="4">
    <source>
        <dbReference type="ARBA" id="ARBA00022857"/>
    </source>
</evidence>
<feature type="binding site" evidence="8">
    <location>
        <position position="63"/>
    </location>
    <ligand>
        <name>shikimate</name>
        <dbReference type="ChEBI" id="CHEBI:36208"/>
    </ligand>
</feature>
<feature type="binding site" evidence="8">
    <location>
        <begin position="14"/>
        <end position="16"/>
    </location>
    <ligand>
        <name>shikimate</name>
        <dbReference type="ChEBI" id="CHEBI:36208"/>
    </ligand>
</feature>
<comment type="similarity">
    <text evidence="8">Belongs to the shikimate dehydrogenase family.</text>
</comment>
<feature type="binding site" evidence="8">
    <location>
        <position position="217"/>
    </location>
    <ligand>
        <name>NADP(+)</name>
        <dbReference type="ChEBI" id="CHEBI:58349"/>
    </ligand>
</feature>
<keyword evidence="3 8" id="KW-0028">Amino-acid biosynthesis</keyword>
<feature type="binding site" evidence="8">
    <location>
        <position position="219"/>
    </location>
    <ligand>
        <name>shikimate</name>
        <dbReference type="ChEBI" id="CHEBI:36208"/>
    </ligand>
</feature>
<dbReference type="EC" id="1.1.1.25" evidence="2 8"/>
<keyword evidence="11" id="KW-1185">Reference proteome</keyword>
<dbReference type="InterPro" id="IPR022893">
    <property type="entry name" value="Shikimate_DH_fam"/>
</dbReference>
<dbReference type="InterPro" id="IPR036291">
    <property type="entry name" value="NAD(P)-bd_dom_sf"/>
</dbReference>
<dbReference type="GO" id="GO:0050661">
    <property type="term" value="F:NADP binding"/>
    <property type="evidence" value="ECO:0007669"/>
    <property type="project" value="InterPro"/>
</dbReference>
<evidence type="ECO:0000256" key="7">
    <source>
        <dbReference type="ARBA" id="ARBA00049442"/>
    </source>
</evidence>
<dbReference type="GO" id="GO:0005829">
    <property type="term" value="C:cytosol"/>
    <property type="evidence" value="ECO:0007669"/>
    <property type="project" value="TreeGrafter"/>
</dbReference>
<evidence type="ECO:0000256" key="8">
    <source>
        <dbReference type="HAMAP-Rule" id="MF_00222"/>
    </source>
</evidence>
<dbReference type="Gene3D" id="3.40.50.720">
    <property type="entry name" value="NAD(P)-binding Rossmann-like Domain"/>
    <property type="match status" value="1"/>
</dbReference>
<dbReference type="GO" id="GO:0004764">
    <property type="term" value="F:shikimate 3-dehydrogenase (NADP+) activity"/>
    <property type="evidence" value="ECO:0007669"/>
    <property type="project" value="UniProtKB-UniRule"/>
</dbReference>
<keyword evidence="4 8" id="KW-0521">NADP</keyword>
<dbReference type="PANTHER" id="PTHR21089">
    <property type="entry name" value="SHIKIMATE DEHYDROGENASE"/>
    <property type="match status" value="1"/>
</dbReference>
<feature type="binding site" evidence="8">
    <location>
        <position position="239"/>
    </location>
    <ligand>
        <name>NADP(+)</name>
        <dbReference type="ChEBI" id="CHEBI:58349"/>
    </ligand>
</feature>
<dbReference type="InterPro" id="IPR011342">
    <property type="entry name" value="Shikimate_DH"/>
</dbReference>
<evidence type="ECO:0000256" key="6">
    <source>
        <dbReference type="ARBA" id="ARBA00023141"/>
    </source>
</evidence>
<feature type="binding site" evidence="8">
    <location>
        <position position="88"/>
    </location>
    <ligand>
        <name>shikimate</name>
        <dbReference type="ChEBI" id="CHEBI:36208"/>
    </ligand>
</feature>
<dbReference type="InterPro" id="IPR013708">
    <property type="entry name" value="Shikimate_DH-bd_N"/>
</dbReference>
<comment type="subunit">
    <text evidence="8">Homodimer.</text>
</comment>
<feature type="binding site" evidence="8">
    <location>
        <position position="246"/>
    </location>
    <ligand>
        <name>shikimate</name>
        <dbReference type="ChEBI" id="CHEBI:36208"/>
    </ligand>
</feature>
<dbReference type="CDD" id="cd01065">
    <property type="entry name" value="NAD_bind_Shikimate_DH"/>
    <property type="match status" value="1"/>
</dbReference>
<feature type="binding site" evidence="8">
    <location>
        <begin position="131"/>
        <end position="135"/>
    </location>
    <ligand>
        <name>NADP(+)</name>
        <dbReference type="ChEBI" id="CHEBI:58349"/>
    </ligand>
</feature>
<comment type="catalytic activity">
    <reaction evidence="7 8">
        <text>shikimate + NADP(+) = 3-dehydroshikimate + NADPH + H(+)</text>
        <dbReference type="Rhea" id="RHEA:17737"/>
        <dbReference type="ChEBI" id="CHEBI:15378"/>
        <dbReference type="ChEBI" id="CHEBI:16630"/>
        <dbReference type="ChEBI" id="CHEBI:36208"/>
        <dbReference type="ChEBI" id="CHEBI:57783"/>
        <dbReference type="ChEBI" id="CHEBI:58349"/>
        <dbReference type="EC" id="1.1.1.25"/>
    </reaction>
</comment>
<dbReference type="SUPFAM" id="SSF51735">
    <property type="entry name" value="NAD(P)-binding Rossmann-fold domains"/>
    <property type="match status" value="1"/>
</dbReference>
<dbReference type="UniPathway" id="UPA00053">
    <property type="reaction ID" value="UER00087"/>
</dbReference>
<dbReference type="HAMAP" id="MF_00222">
    <property type="entry name" value="Shikimate_DH_AroE"/>
    <property type="match status" value="1"/>
</dbReference>
<comment type="caution">
    <text evidence="8">Lacks conserved residue(s) required for the propagation of feature annotation.</text>
</comment>
<feature type="active site" description="Proton acceptor" evidence="8">
    <location>
        <position position="67"/>
    </location>
</feature>
<evidence type="ECO:0000256" key="5">
    <source>
        <dbReference type="ARBA" id="ARBA00023002"/>
    </source>
</evidence>
<dbReference type="InterPro" id="IPR046346">
    <property type="entry name" value="Aminoacid_DH-like_N_sf"/>
</dbReference>
<sequence>MKLFGVFGNPIAHSKSPLLHNATFLALEQTLGFKGNYQRILITNGNLLGQTFLELGLQGANITSPFKQIAFSLSDVIKGPAQNLGAINTWVFEKGKLVGYNTDIEGFYLPLKEPLKTLNKSPAQITALILGAGGSARAVACALCSVGISISVLNRSLAKLDFFKAQDMPCFTPHNFKPQSYDLIINTTTAGFMDNSLPLDSALLTPLFKQAHIAYDLIYHKSTPFLQLARQHGLITLDGKAMLITQAALSFALFCHHQVPLDQILKAMWGVLK</sequence>
<dbReference type="SUPFAM" id="SSF53223">
    <property type="entry name" value="Aminoacid dehydrogenase-like, N-terminal domain"/>
    <property type="match status" value="1"/>
</dbReference>
<evidence type="ECO:0000259" key="9">
    <source>
        <dbReference type="Pfam" id="PF08501"/>
    </source>
</evidence>
<organism evidence="10 11">
    <name type="scientific">Helicobacter mehlei</name>
    <dbReference type="NCBI Taxonomy" id="2316080"/>
    <lineage>
        <taxon>Bacteria</taxon>
        <taxon>Pseudomonadati</taxon>
        <taxon>Campylobacterota</taxon>
        <taxon>Epsilonproteobacteria</taxon>
        <taxon>Campylobacterales</taxon>
        <taxon>Helicobacteraceae</taxon>
        <taxon>Helicobacter</taxon>
    </lineage>
</organism>
<comment type="function">
    <text evidence="8">Involved in the biosynthesis of the chorismate, which leads to the biosynthesis of aromatic amino acids. Catalyzes the reversible NADPH linked reduction of 3-dehydroshikimate (DHSA) to yield shikimate (SA).</text>
</comment>
<dbReference type="AlphaFoldDB" id="A0A553V3J7"/>
<proteinExistence type="inferred from homology"/>
<keyword evidence="6 8" id="KW-0057">Aromatic amino acid biosynthesis</keyword>
<comment type="pathway">
    <text evidence="1 8">Metabolic intermediate biosynthesis; chorismate biosynthesis; chorismate from D-erythrose 4-phosphate and phosphoenolpyruvate: step 4/7.</text>
</comment>
<dbReference type="GO" id="GO:0019632">
    <property type="term" value="P:shikimate metabolic process"/>
    <property type="evidence" value="ECO:0007669"/>
    <property type="project" value="InterPro"/>
</dbReference>
<dbReference type="GO" id="GO:0009423">
    <property type="term" value="P:chorismate biosynthetic process"/>
    <property type="evidence" value="ECO:0007669"/>
    <property type="project" value="UniProtKB-UniRule"/>
</dbReference>
<dbReference type="NCBIfam" id="NF001316">
    <property type="entry name" value="PRK00258.2-5"/>
    <property type="match status" value="1"/>
</dbReference>
<reference evidence="10" key="2">
    <citation type="submission" date="2019-07" db="EMBL/GenBank/DDBJ databases">
        <authorList>
            <person name="Papic B."/>
        </authorList>
    </citation>
    <scope>NUCLEOTIDE SEQUENCE [LARGE SCALE GENOMIC DNA]</scope>
    <source>
        <strain evidence="10">L8b</strain>
    </source>
</reference>
<dbReference type="PANTHER" id="PTHR21089:SF1">
    <property type="entry name" value="BIFUNCTIONAL 3-DEHYDROQUINATE DEHYDRATASE_SHIKIMATE DEHYDROGENASE, CHLOROPLASTIC"/>
    <property type="match status" value="1"/>
</dbReference>
<comment type="caution">
    <text evidence="10">The sequence shown here is derived from an EMBL/GenBank/DDBJ whole genome shotgun (WGS) entry which is preliminary data.</text>
</comment>
<dbReference type="Gene3D" id="3.40.50.10860">
    <property type="entry name" value="Leucine Dehydrogenase, chain A, domain 1"/>
    <property type="match status" value="1"/>
</dbReference>
<protein>
    <recommendedName>
        <fullName evidence="2 8">Shikimate dehydrogenase (NADP(+))</fullName>
        <shortName evidence="8">SDH</shortName>
        <ecNumber evidence="2 8">1.1.1.25</ecNumber>
    </recommendedName>
</protein>
<dbReference type="Pfam" id="PF08501">
    <property type="entry name" value="Shikimate_dh_N"/>
    <property type="match status" value="1"/>
</dbReference>
<evidence type="ECO:0000256" key="3">
    <source>
        <dbReference type="ARBA" id="ARBA00022605"/>
    </source>
</evidence>
<reference evidence="10" key="1">
    <citation type="submission" date="2019-07" db="EMBL/GenBank/DDBJ databases">
        <title>Helicobacter labacensis sp. nov., Helicobacter mehlei sp. nov. and Helicobacter vulpis sp. nov., isolated from gastric mucosa of red fox (Vulpis vulpis).</title>
        <authorList>
            <person name="Kusar D."/>
            <person name="Gruntar I."/>
            <person name="Pate M."/>
            <person name="Zajc U."/>
            <person name="Ocepek M."/>
        </authorList>
    </citation>
    <scope>NUCLEOTIDE SEQUENCE [LARGE SCALE GENOMIC DNA]</scope>
    <source>
        <strain evidence="10">L8b</strain>
    </source>
</reference>
<feature type="domain" description="Shikimate dehydrogenase substrate binding N-terminal" evidence="9">
    <location>
        <begin position="6"/>
        <end position="89"/>
    </location>
</feature>
<accession>A0A553V3J7</accession>
<dbReference type="EMBL" id="VKGC01000001">
    <property type="protein sequence ID" value="TSA87039.1"/>
    <property type="molecule type" value="Genomic_DNA"/>
</dbReference>
<evidence type="ECO:0000256" key="2">
    <source>
        <dbReference type="ARBA" id="ARBA00012962"/>
    </source>
</evidence>
<evidence type="ECO:0000313" key="10">
    <source>
        <dbReference type="EMBL" id="TSA87039.1"/>
    </source>
</evidence>
<dbReference type="Proteomes" id="UP000319322">
    <property type="component" value="Unassembled WGS sequence"/>
</dbReference>
<dbReference type="GO" id="GO:0008652">
    <property type="term" value="P:amino acid biosynthetic process"/>
    <property type="evidence" value="ECO:0007669"/>
    <property type="project" value="UniProtKB-KW"/>
</dbReference>
<evidence type="ECO:0000256" key="1">
    <source>
        <dbReference type="ARBA" id="ARBA00004871"/>
    </source>
</evidence>
<dbReference type="NCBIfam" id="TIGR00507">
    <property type="entry name" value="aroE"/>
    <property type="match status" value="1"/>
</dbReference>